<reference evidence="1" key="2">
    <citation type="journal article" date="2015" name="Fish Shellfish Immunol.">
        <title>Early steps in the European eel (Anguilla anguilla)-Vibrio vulnificus interaction in the gills: Role of the RtxA13 toxin.</title>
        <authorList>
            <person name="Callol A."/>
            <person name="Pajuelo D."/>
            <person name="Ebbesson L."/>
            <person name="Teles M."/>
            <person name="MacKenzie S."/>
            <person name="Amaro C."/>
        </authorList>
    </citation>
    <scope>NUCLEOTIDE SEQUENCE</scope>
</reference>
<name>A0A0E9PN11_ANGAN</name>
<dbReference type="EMBL" id="GBXM01102885">
    <property type="protein sequence ID" value="JAH05692.1"/>
    <property type="molecule type" value="Transcribed_RNA"/>
</dbReference>
<accession>A0A0E9PN11</accession>
<sequence>MLHFCFHQLPWLNELIGCIHQPWLTGRLYHSKHFVQGHKNSLQLSFMHLIRNLAKIV</sequence>
<evidence type="ECO:0000313" key="1">
    <source>
        <dbReference type="EMBL" id="JAH05692.1"/>
    </source>
</evidence>
<proteinExistence type="predicted"/>
<reference evidence="1" key="1">
    <citation type="submission" date="2014-11" db="EMBL/GenBank/DDBJ databases">
        <authorList>
            <person name="Amaro Gonzalez C."/>
        </authorList>
    </citation>
    <scope>NUCLEOTIDE SEQUENCE</scope>
</reference>
<dbReference type="AlphaFoldDB" id="A0A0E9PN11"/>
<organism evidence="1">
    <name type="scientific">Anguilla anguilla</name>
    <name type="common">European freshwater eel</name>
    <name type="synonym">Muraena anguilla</name>
    <dbReference type="NCBI Taxonomy" id="7936"/>
    <lineage>
        <taxon>Eukaryota</taxon>
        <taxon>Metazoa</taxon>
        <taxon>Chordata</taxon>
        <taxon>Craniata</taxon>
        <taxon>Vertebrata</taxon>
        <taxon>Euteleostomi</taxon>
        <taxon>Actinopterygii</taxon>
        <taxon>Neopterygii</taxon>
        <taxon>Teleostei</taxon>
        <taxon>Anguilliformes</taxon>
        <taxon>Anguillidae</taxon>
        <taxon>Anguilla</taxon>
    </lineage>
</organism>
<protein>
    <submittedName>
        <fullName evidence="1">Uncharacterized protein</fullName>
    </submittedName>
</protein>